<feature type="compositionally biased region" description="Low complexity" evidence="1">
    <location>
        <begin position="167"/>
        <end position="184"/>
    </location>
</feature>
<evidence type="ECO:0000313" key="2">
    <source>
        <dbReference type="EMBL" id="KAL1589004.1"/>
    </source>
</evidence>
<evidence type="ECO:0000256" key="1">
    <source>
        <dbReference type="SAM" id="MobiDB-lite"/>
    </source>
</evidence>
<name>A0AB34KVA4_9PEZI</name>
<protein>
    <submittedName>
        <fullName evidence="2">Uncharacterized protein</fullName>
    </submittedName>
</protein>
<feature type="region of interest" description="Disordered" evidence="1">
    <location>
        <begin position="1"/>
        <end position="109"/>
    </location>
</feature>
<feature type="compositionally biased region" description="Low complexity" evidence="1">
    <location>
        <begin position="85"/>
        <end position="99"/>
    </location>
</feature>
<dbReference type="RefSeq" id="XP_069232109.1">
    <property type="nucleotide sequence ID" value="XM_069370685.1"/>
</dbReference>
<dbReference type="GeneID" id="96003523"/>
<feature type="region of interest" description="Disordered" evidence="1">
    <location>
        <begin position="165"/>
        <end position="197"/>
    </location>
</feature>
<dbReference type="AlphaFoldDB" id="A0AB34KVA4"/>
<accession>A0AB34KVA4</accession>
<keyword evidence="3" id="KW-1185">Reference proteome</keyword>
<evidence type="ECO:0000313" key="3">
    <source>
        <dbReference type="Proteomes" id="UP000803884"/>
    </source>
</evidence>
<proteinExistence type="predicted"/>
<organism evidence="2 3">
    <name type="scientific">Cladosporium halotolerans</name>
    <dbReference type="NCBI Taxonomy" id="1052096"/>
    <lineage>
        <taxon>Eukaryota</taxon>
        <taxon>Fungi</taxon>
        <taxon>Dikarya</taxon>
        <taxon>Ascomycota</taxon>
        <taxon>Pezizomycotina</taxon>
        <taxon>Dothideomycetes</taxon>
        <taxon>Dothideomycetidae</taxon>
        <taxon>Cladosporiales</taxon>
        <taxon>Cladosporiaceae</taxon>
        <taxon>Cladosporium</taxon>
    </lineage>
</organism>
<dbReference type="Proteomes" id="UP000803884">
    <property type="component" value="Unassembled WGS sequence"/>
</dbReference>
<reference evidence="2 3" key="1">
    <citation type="journal article" date="2020" name="Microbiol. Resour. Announc.">
        <title>Draft Genome Sequence of a Cladosporium Species Isolated from the Mesophotic Ascidian Didemnum maculosum.</title>
        <authorList>
            <person name="Gioti A."/>
            <person name="Siaperas R."/>
            <person name="Nikolaivits E."/>
            <person name="Le Goff G."/>
            <person name="Ouazzani J."/>
            <person name="Kotoulas G."/>
            <person name="Topakas E."/>
        </authorList>
    </citation>
    <scope>NUCLEOTIDE SEQUENCE [LARGE SCALE GENOMIC DNA]</scope>
    <source>
        <strain evidence="2 3">TM138-S3</strain>
    </source>
</reference>
<comment type="caution">
    <text evidence="2">The sequence shown here is derived from an EMBL/GenBank/DDBJ whole genome shotgun (WGS) entry which is preliminary data.</text>
</comment>
<dbReference type="EMBL" id="JAAQHG020000005">
    <property type="protein sequence ID" value="KAL1589004.1"/>
    <property type="molecule type" value="Genomic_DNA"/>
</dbReference>
<gene>
    <name evidence="2" type="ORF">WHR41_02079</name>
</gene>
<sequence length="197" mass="21215">MSADQTSSTSDLRSAAQDYKRDAARKHKWSMGAMETRGRGVGNPRPLRPSDTHKPAPRIEWTHPNKQISAARLARKQDMLEGTTSDEASSSSSPNSASDYSDDTTPSLSSADADIAYSFDAARGPTQGSQIFNVALARAVEKFEERETVKLVRAEYDVLDGEGESLATASPAGKGKAKARGMGATRVPDADEDYEFV</sequence>
<feature type="compositionally biased region" description="Polar residues" evidence="1">
    <location>
        <begin position="1"/>
        <end position="12"/>
    </location>
</feature>